<dbReference type="PANTHER" id="PTHR10622">
    <property type="entry name" value="HET DOMAIN-CONTAINING PROTEIN"/>
    <property type="match status" value="1"/>
</dbReference>
<gene>
    <name evidence="2" type="ORF">BDN70DRAFT_997436</name>
</gene>
<dbReference type="InterPro" id="IPR010730">
    <property type="entry name" value="HET"/>
</dbReference>
<evidence type="ECO:0000313" key="3">
    <source>
        <dbReference type="Proteomes" id="UP000807469"/>
    </source>
</evidence>
<accession>A0A9P6CUE3</accession>
<dbReference type="Pfam" id="PF06985">
    <property type="entry name" value="HET"/>
    <property type="match status" value="1"/>
</dbReference>
<keyword evidence="3" id="KW-1185">Reference proteome</keyword>
<evidence type="ECO:0000259" key="1">
    <source>
        <dbReference type="Pfam" id="PF06985"/>
    </source>
</evidence>
<reference evidence="2" key="1">
    <citation type="submission" date="2020-11" db="EMBL/GenBank/DDBJ databases">
        <authorList>
            <consortium name="DOE Joint Genome Institute"/>
            <person name="Ahrendt S."/>
            <person name="Riley R."/>
            <person name="Andreopoulos W."/>
            <person name="Labutti K."/>
            <person name="Pangilinan J."/>
            <person name="Ruiz-Duenas F.J."/>
            <person name="Barrasa J.M."/>
            <person name="Sanchez-Garcia M."/>
            <person name="Camarero S."/>
            <person name="Miyauchi S."/>
            <person name="Serrano A."/>
            <person name="Linde D."/>
            <person name="Babiker R."/>
            <person name="Drula E."/>
            <person name="Ayuso-Fernandez I."/>
            <person name="Pacheco R."/>
            <person name="Padilla G."/>
            <person name="Ferreira P."/>
            <person name="Barriuso J."/>
            <person name="Kellner H."/>
            <person name="Castanera R."/>
            <person name="Alfaro M."/>
            <person name="Ramirez L."/>
            <person name="Pisabarro A.G."/>
            <person name="Kuo A."/>
            <person name="Tritt A."/>
            <person name="Lipzen A."/>
            <person name="He G."/>
            <person name="Yan M."/>
            <person name="Ng V."/>
            <person name="Cullen D."/>
            <person name="Martin F."/>
            <person name="Rosso M.-N."/>
            <person name="Henrissat B."/>
            <person name="Hibbett D."/>
            <person name="Martinez A.T."/>
            <person name="Grigoriev I.V."/>
        </authorList>
    </citation>
    <scope>NUCLEOTIDE SEQUENCE</scope>
    <source>
        <strain evidence="2">CIRM-BRFM 674</strain>
    </source>
</reference>
<feature type="domain" description="Heterokaryon incompatibility" evidence="1">
    <location>
        <begin position="229"/>
        <end position="320"/>
    </location>
</feature>
<name>A0A9P6CUE3_9AGAR</name>
<dbReference type="EMBL" id="MU155413">
    <property type="protein sequence ID" value="KAF9473830.1"/>
    <property type="molecule type" value="Genomic_DNA"/>
</dbReference>
<sequence>MIYPISSSFQNHKAHGTAKAHELGGYARSEDIKKKAHEQSETNAQILLTALRNLIVPLVQSVVPNASAEFYGCPEEENLLKALKDYVTSIIGGKARGDNRDEKKIKRVVNLKALNVPKVPDKPKAGVSLRINVGQELFRPPRRQVIRSAIPVGPQTGYLLEVLREQVFNMLPIRLLYFERLDNSDMLQISLVNRADIYSRLAKKFTLSYTSTLTDDAIHRYQLFDLTQYAILSHTWLRSSPGELSYDIWHKGTFDLTHPGYEKLVQFCRASLVNHGLSLGWMDTVCIDKSSSSELDESIRSMYKWYQNSFVCVTYLSETETFGQMAKDPWFTRGWTLQELLAPETMKFYNRAWGQLTAKLTDKYDKSIQEQIKTATTITSQELLAVHMNQVSISRKMQWAAKRQVTRAEDIAYSLMGLFDISMSIAYGEGANLAFTRLIKEILNTRKYGVLDVFNWGGEYMTKTSSLLPSSPQAFLKRDEKLDVSPTLMEPLTLTHMGLRVPVLIVPTKVIRSSVAAKYTPKGEYYSSVSPTHPEGIIITRGIDFDFSCNVLDLKAFYPRAKRTDRRYAFAVLNCTGDEHNINIPLSCFAILIFYSTDDVILKPITPIERVATVSPTVFPLRKKPTKVKGATNIHSMKQGELGRHGMQYLSMYI</sequence>
<dbReference type="Proteomes" id="UP000807469">
    <property type="component" value="Unassembled WGS sequence"/>
</dbReference>
<dbReference type="AlphaFoldDB" id="A0A9P6CUE3"/>
<protein>
    <recommendedName>
        <fullName evidence="1">Heterokaryon incompatibility domain-containing protein</fullName>
    </recommendedName>
</protein>
<evidence type="ECO:0000313" key="2">
    <source>
        <dbReference type="EMBL" id="KAF9473830.1"/>
    </source>
</evidence>
<comment type="caution">
    <text evidence="2">The sequence shown here is derived from an EMBL/GenBank/DDBJ whole genome shotgun (WGS) entry which is preliminary data.</text>
</comment>
<dbReference type="PANTHER" id="PTHR10622:SF10">
    <property type="entry name" value="HET DOMAIN-CONTAINING PROTEIN"/>
    <property type="match status" value="1"/>
</dbReference>
<proteinExistence type="predicted"/>
<organism evidence="2 3">
    <name type="scientific">Pholiota conissans</name>
    <dbReference type="NCBI Taxonomy" id="109636"/>
    <lineage>
        <taxon>Eukaryota</taxon>
        <taxon>Fungi</taxon>
        <taxon>Dikarya</taxon>
        <taxon>Basidiomycota</taxon>
        <taxon>Agaricomycotina</taxon>
        <taxon>Agaricomycetes</taxon>
        <taxon>Agaricomycetidae</taxon>
        <taxon>Agaricales</taxon>
        <taxon>Agaricineae</taxon>
        <taxon>Strophariaceae</taxon>
        <taxon>Pholiota</taxon>
    </lineage>
</organism>